<sequence>MGESERGCQYEVTRSGRLSKSFMPQNVLHTTPVKKVKLDGVT</sequence>
<dbReference type="EMBL" id="CBTB010000129">
    <property type="protein sequence ID" value="CDH32760.1"/>
    <property type="molecule type" value="Genomic_DNA"/>
</dbReference>
<proteinExistence type="predicted"/>
<protein>
    <submittedName>
        <fullName evidence="1">Uncharacterized protein</fullName>
    </submittedName>
</protein>
<comment type="caution">
    <text evidence="1">The sequence shown here is derived from an EMBL/GenBank/DDBJ whole genome shotgun (WGS) entry which is preliminary data.</text>
</comment>
<reference evidence="1" key="1">
    <citation type="submission" date="2013-07" db="EMBL/GenBank/DDBJ databases">
        <title>Sub-species coevolution in mutualistic symbiosis.</title>
        <authorList>
            <person name="Murfin K."/>
            <person name="Klassen J."/>
            <person name="Lee M."/>
            <person name="Forst S."/>
            <person name="Stock P."/>
            <person name="Goodrich-Blair H."/>
        </authorList>
    </citation>
    <scope>NUCLEOTIDE SEQUENCE [LARGE SCALE GENOMIC DNA]</scope>
    <source>
        <strain evidence="1">Intermedium</strain>
    </source>
</reference>
<evidence type="ECO:0000313" key="2">
    <source>
        <dbReference type="Proteomes" id="UP000028480"/>
    </source>
</evidence>
<dbReference type="AlphaFoldDB" id="A0A077QHV2"/>
<name>A0A077QHV2_XENBV</name>
<dbReference type="HOGENOM" id="CLU_3259900_0_0_6"/>
<accession>A0A077QHV2</accession>
<organism evidence="1 2">
    <name type="scientific">Xenorhabdus bovienii str. Intermedium</name>
    <dbReference type="NCBI Taxonomy" id="1379677"/>
    <lineage>
        <taxon>Bacteria</taxon>
        <taxon>Pseudomonadati</taxon>
        <taxon>Pseudomonadota</taxon>
        <taxon>Gammaproteobacteria</taxon>
        <taxon>Enterobacterales</taxon>
        <taxon>Morganellaceae</taxon>
        <taxon>Xenorhabdus</taxon>
    </lineage>
</organism>
<gene>
    <name evidence="1" type="ORF">XBI1_2140004</name>
</gene>
<evidence type="ECO:0000313" key="1">
    <source>
        <dbReference type="EMBL" id="CDH32760.1"/>
    </source>
</evidence>
<dbReference type="Proteomes" id="UP000028480">
    <property type="component" value="Unassembled WGS sequence"/>
</dbReference>